<reference evidence="2" key="1">
    <citation type="journal article" date="2014" name="Int. J. Syst. Evol. Microbiol.">
        <title>Complete genome sequence of Corynebacterium casei LMG S-19264T (=DSM 44701T), isolated from a smear-ripened cheese.</title>
        <authorList>
            <consortium name="US DOE Joint Genome Institute (JGI-PGF)"/>
            <person name="Walter F."/>
            <person name="Albersmeier A."/>
            <person name="Kalinowski J."/>
            <person name="Ruckert C."/>
        </authorList>
    </citation>
    <scope>NUCLEOTIDE SEQUENCE</scope>
    <source>
        <strain evidence="2">CGMCC 1.12153</strain>
    </source>
</reference>
<keyword evidence="1" id="KW-1133">Transmembrane helix</keyword>
<sequence length="73" mass="7987">MYRELVLAAAAQDGVFTLFFLRPFCSGMVDHFFVAVVAGIVIIAAVKFNGDNIHFAMVMGTAGLRIELNAFNF</sequence>
<reference evidence="2" key="2">
    <citation type="submission" date="2020-09" db="EMBL/GenBank/DDBJ databases">
        <authorList>
            <person name="Sun Q."/>
            <person name="Zhou Y."/>
        </authorList>
    </citation>
    <scope>NUCLEOTIDE SEQUENCE</scope>
    <source>
        <strain evidence="2">CGMCC 1.12153</strain>
    </source>
</reference>
<name>A0A917EXB3_HALAA</name>
<evidence type="ECO:0000313" key="3">
    <source>
        <dbReference type="Proteomes" id="UP000660110"/>
    </source>
</evidence>
<evidence type="ECO:0000313" key="2">
    <source>
        <dbReference type="EMBL" id="GGF19860.1"/>
    </source>
</evidence>
<accession>A0A917EXB3</accession>
<dbReference type="AlphaFoldDB" id="A0A917EXB3"/>
<keyword evidence="1" id="KW-0812">Transmembrane</keyword>
<evidence type="ECO:0000256" key="1">
    <source>
        <dbReference type="SAM" id="Phobius"/>
    </source>
</evidence>
<proteinExistence type="predicted"/>
<gene>
    <name evidence="2" type="ORF">GCM10010954_18300</name>
</gene>
<protein>
    <submittedName>
        <fullName evidence="2">Uncharacterized protein</fullName>
    </submittedName>
</protein>
<organism evidence="2 3">
    <name type="scientific">Halobacillus andaensis</name>
    <dbReference type="NCBI Taxonomy" id="1176239"/>
    <lineage>
        <taxon>Bacteria</taxon>
        <taxon>Bacillati</taxon>
        <taxon>Bacillota</taxon>
        <taxon>Bacilli</taxon>
        <taxon>Bacillales</taxon>
        <taxon>Bacillaceae</taxon>
        <taxon>Halobacillus</taxon>
    </lineage>
</organism>
<keyword evidence="1" id="KW-0472">Membrane</keyword>
<dbReference type="Proteomes" id="UP000660110">
    <property type="component" value="Unassembled WGS sequence"/>
</dbReference>
<dbReference type="EMBL" id="BMEL01000002">
    <property type="protein sequence ID" value="GGF19860.1"/>
    <property type="molecule type" value="Genomic_DNA"/>
</dbReference>
<comment type="caution">
    <text evidence="2">The sequence shown here is derived from an EMBL/GenBank/DDBJ whole genome shotgun (WGS) entry which is preliminary data.</text>
</comment>
<keyword evidence="3" id="KW-1185">Reference proteome</keyword>
<feature type="transmembrane region" description="Helical" evidence="1">
    <location>
        <begin position="31"/>
        <end position="50"/>
    </location>
</feature>